<dbReference type="InterPro" id="IPR028258">
    <property type="entry name" value="Sec3-PIP2_bind"/>
</dbReference>
<sequence length="171" mass="19848">MSSLLREEMQRVLFRPAKERLVEFIEIEEPSHGRHFFCMSVPLKSTSKRSFTKRSCIQECYRRAEIWSLKDLTLIDGRNPDVDDPCFLLHFDEVRTVTAISCSAKYAMVRALVALSDRYCQRSLNLRNFDWPYIKPTSFYSNKGDCAVLSQICFYAINLVCLSMCHVPLDG</sequence>
<accession>A0A3B4GCE1</accession>
<dbReference type="Ensembl" id="ENSPNYT00000021087.1">
    <property type="protein sequence ID" value="ENSPNYP00000020585.1"/>
    <property type="gene ID" value="ENSPNYG00000015577.1"/>
</dbReference>
<dbReference type="STRING" id="303518.ENSPNYP00000020585"/>
<dbReference type="SMART" id="SM01313">
    <property type="entry name" value="Sec3-PIP2_bind"/>
    <property type="match status" value="1"/>
</dbReference>
<dbReference type="AlphaFoldDB" id="A0A3B4GCE1"/>
<dbReference type="GeneTree" id="ENSGT00940000162193"/>
<protein>
    <submittedName>
        <fullName evidence="2">Exocyst complex component 1-like</fullName>
    </submittedName>
</protein>
<proteinExistence type="predicted"/>
<name>A0A3B4GCE1_9CICH</name>
<feature type="domain" description="Exocyst complex component Sec3 PIP2-binding N-terminal" evidence="1">
    <location>
        <begin position="30"/>
        <end position="119"/>
    </location>
</feature>
<organism evidence="2">
    <name type="scientific">Pundamilia nyererei</name>
    <dbReference type="NCBI Taxonomy" id="303518"/>
    <lineage>
        <taxon>Eukaryota</taxon>
        <taxon>Metazoa</taxon>
        <taxon>Chordata</taxon>
        <taxon>Craniata</taxon>
        <taxon>Vertebrata</taxon>
        <taxon>Euteleostomi</taxon>
        <taxon>Actinopterygii</taxon>
        <taxon>Neopterygii</taxon>
        <taxon>Teleostei</taxon>
        <taxon>Neoteleostei</taxon>
        <taxon>Acanthomorphata</taxon>
        <taxon>Ovalentaria</taxon>
        <taxon>Cichlomorphae</taxon>
        <taxon>Cichliformes</taxon>
        <taxon>Cichlidae</taxon>
        <taxon>African cichlids</taxon>
        <taxon>Pseudocrenilabrinae</taxon>
        <taxon>Haplochromini</taxon>
        <taxon>Pundamilia</taxon>
    </lineage>
</organism>
<reference evidence="2" key="1">
    <citation type="submission" date="2023-09" db="UniProtKB">
        <authorList>
            <consortium name="Ensembl"/>
        </authorList>
    </citation>
    <scope>IDENTIFICATION</scope>
</reference>
<dbReference type="Pfam" id="PF15277">
    <property type="entry name" value="Sec3-PIP2_bind"/>
    <property type="match status" value="1"/>
</dbReference>
<evidence type="ECO:0000259" key="1">
    <source>
        <dbReference type="SMART" id="SM01313"/>
    </source>
</evidence>
<evidence type="ECO:0000313" key="2">
    <source>
        <dbReference type="Ensembl" id="ENSPNYP00000020585.1"/>
    </source>
</evidence>